<dbReference type="InterPro" id="IPR046373">
    <property type="entry name" value="Acyl-CoA_Oxase/DH_mid-dom_sf"/>
</dbReference>
<sequence>MAWDFCADKDFEPTLDWVRSFVDDELHPIEPLLPHLSPLQTKNLLDPLKEQVRERGLWAAHLPKDMGGNGFGQLPLAQMNLITGRVGLAMEVFGNMAPDSGNAELIAEGGTEEQKDRWLWPNLRGDLRSAFAITEPWVSGTDPTQIESTGVLEGDEWVLNGRKWMITNASIADFIIFMVVTDPDAAPHLRCSMIVVEKDTPGLTVLRDIPSMHDPDVAFGRIGNHAEVVLDDARVPRDHLIGPQGHGFVLSQVRLGPGRLHHATRWLAEAERAFDMMCERAQSRSSFGKSYTRHQMVQEYIANSRIELETAKLLTLRAAWKFDRDGNRAARSDIAMCKVYNAQVVHNVVDRALQVHGSLGYSGDMPLESMYRMARMASLVDGANEVHKVSVAKSELARYEAVEGWPSEHVPTRLAQARARFAHLLEASA</sequence>
<dbReference type="InterPro" id="IPR009100">
    <property type="entry name" value="AcylCoA_DH/oxidase_NM_dom_sf"/>
</dbReference>
<evidence type="ECO:0000256" key="4">
    <source>
        <dbReference type="ARBA" id="ARBA00022630"/>
    </source>
</evidence>
<name>A0ABT3SHV3_9MYCO</name>
<keyword evidence="5 7" id="KW-0274">FAD</keyword>
<feature type="domain" description="Acyl-CoA oxidase/dehydrogenase middle" evidence="9">
    <location>
        <begin position="130"/>
        <end position="209"/>
    </location>
</feature>
<dbReference type="Pfam" id="PF00441">
    <property type="entry name" value="Acyl-CoA_dh_1"/>
    <property type="match status" value="1"/>
</dbReference>
<evidence type="ECO:0000256" key="3">
    <source>
        <dbReference type="ARBA" id="ARBA00011738"/>
    </source>
</evidence>
<evidence type="ECO:0000256" key="6">
    <source>
        <dbReference type="ARBA" id="ARBA00023002"/>
    </source>
</evidence>
<proteinExistence type="inferred from homology"/>
<keyword evidence="4 7" id="KW-0285">Flavoprotein</keyword>
<dbReference type="InterPro" id="IPR009075">
    <property type="entry name" value="AcylCo_DH/oxidase_C"/>
</dbReference>
<feature type="domain" description="Acyl-CoA dehydrogenase/oxidase N-terminal" evidence="10">
    <location>
        <begin position="15"/>
        <end position="125"/>
    </location>
</feature>
<dbReference type="Pfam" id="PF02770">
    <property type="entry name" value="Acyl-CoA_dh_M"/>
    <property type="match status" value="1"/>
</dbReference>
<evidence type="ECO:0000256" key="2">
    <source>
        <dbReference type="ARBA" id="ARBA00009347"/>
    </source>
</evidence>
<dbReference type="Gene3D" id="2.40.110.10">
    <property type="entry name" value="Butyryl-CoA Dehydrogenase, subunit A, domain 2"/>
    <property type="match status" value="1"/>
</dbReference>
<accession>A0ABT3SHV3</accession>
<evidence type="ECO:0000256" key="1">
    <source>
        <dbReference type="ARBA" id="ARBA00001974"/>
    </source>
</evidence>
<dbReference type="PANTHER" id="PTHR48083:SF13">
    <property type="entry name" value="ACYL-COA DEHYDROGENASE FAMILY MEMBER 11"/>
    <property type="match status" value="1"/>
</dbReference>
<comment type="similarity">
    <text evidence="2 7">Belongs to the acyl-CoA dehydrogenase family.</text>
</comment>
<evidence type="ECO:0000256" key="5">
    <source>
        <dbReference type="ARBA" id="ARBA00022827"/>
    </source>
</evidence>
<dbReference type="InterPro" id="IPR036250">
    <property type="entry name" value="AcylCo_DH-like_C"/>
</dbReference>
<comment type="cofactor">
    <cofactor evidence="1 7">
        <name>FAD</name>
        <dbReference type="ChEBI" id="CHEBI:57692"/>
    </cofactor>
</comment>
<comment type="subunit">
    <text evidence="3">Homodimer.</text>
</comment>
<dbReference type="Gene3D" id="1.20.140.10">
    <property type="entry name" value="Butyryl-CoA Dehydrogenase, subunit A, domain 3"/>
    <property type="match status" value="1"/>
</dbReference>
<dbReference type="InterPro" id="IPR037069">
    <property type="entry name" value="AcylCoA_DH/ox_N_sf"/>
</dbReference>
<dbReference type="Proteomes" id="UP001300745">
    <property type="component" value="Unassembled WGS sequence"/>
</dbReference>
<dbReference type="RefSeq" id="WP_265998809.1">
    <property type="nucleotide sequence ID" value="NZ_JAPJDN010000020.1"/>
</dbReference>
<evidence type="ECO:0000313" key="12">
    <source>
        <dbReference type="Proteomes" id="UP001300745"/>
    </source>
</evidence>
<dbReference type="Pfam" id="PF02771">
    <property type="entry name" value="Acyl-CoA_dh_N"/>
    <property type="match status" value="1"/>
</dbReference>
<evidence type="ECO:0000313" key="11">
    <source>
        <dbReference type="EMBL" id="MCX2939038.1"/>
    </source>
</evidence>
<evidence type="ECO:0000256" key="7">
    <source>
        <dbReference type="RuleBase" id="RU362125"/>
    </source>
</evidence>
<comment type="caution">
    <text evidence="11">The sequence shown here is derived from an EMBL/GenBank/DDBJ whole genome shotgun (WGS) entry which is preliminary data.</text>
</comment>
<dbReference type="InterPro" id="IPR050741">
    <property type="entry name" value="Acyl-CoA_dehydrogenase"/>
</dbReference>
<dbReference type="InterPro" id="IPR006091">
    <property type="entry name" value="Acyl-CoA_Oxase/DH_mid-dom"/>
</dbReference>
<dbReference type="Gene3D" id="1.10.540.10">
    <property type="entry name" value="Acyl-CoA dehydrogenase/oxidase, N-terminal domain"/>
    <property type="match status" value="1"/>
</dbReference>
<keyword evidence="12" id="KW-1185">Reference proteome</keyword>
<organism evidence="11 12">
    <name type="scientific">Mycobacterium pinniadriaticum</name>
    <dbReference type="NCBI Taxonomy" id="2994102"/>
    <lineage>
        <taxon>Bacteria</taxon>
        <taxon>Bacillati</taxon>
        <taxon>Actinomycetota</taxon>
        <taxon>Actinomycetes</taxon>
        <taxon>Mycobacteriales</taxon>
        <taxon>Mycobacteriaceae</taxon>
        <taxon>Mycobacterium</taxon>
    </lineage>
</organism>
<evidence type="ECO:0000259" key="10">
    <source>
        <dbReference type="Pfam" id="PF02771"/>
    </source>
</evidence>
<feature type="domain" description="Acyl-CoA dehydrogenase/oxidase C-terminal" evidence="8">
    <location>
        <begin position="245"/>
        <end position="394"/>
    </location>
</feature>
<evidence type="ECO:0000259" key="8">
    <source>
        <dbReference type="Pfam" id="PF00441"/>
    </source>
</evidence>
<reference evidence="11 12" key="1">
    <citation type="submission" date="2022-11" db="EMBL/GenBank/DDBJ databases">
        <title>Mycobacterium sp. nov.</title>
        <authorList>
            <person name="Papic B."/>
            <person name="Spicic S."/>
            <person name="Duvnjak S."/>
        </authorList>
    </citation>
    <scope>NUCLEOTIDE SEQUENCE [LARGE SCALE GENOMIC DNA]</scope>
    <source>
        <strain evidence="11 12">CVI_P4</strain>
    </source>
</reference>
<dbReference type="SUPFAM" id="SSF56645">
    <property type="entry name" value="Acyl-CoA dehydrogenase NM domain-like"/>
    <property type="match status" value="1"/>
</dbReference>
<protein>
    <submittedName>
        <fullName evidence="11">Acyl-CoA dehydrogenase family protein</fullName>
    </submittedName>
</protein>
<dbReference type="SUPFAM" id="SSF47203">
    <property type="entry name" value="Acyl-CoA dehydrogenase C-terminal domain-like"/>
    <property type="match status" value="1"/>
</dbReference>
<evidence type="ECO:0000259" key="9">
    <source>
        <dbReference type="Pfam" id="PF02770"/>
    </source>
</evidence>
<dbReference type="InterPro" id="IPR013786">
    <property type="entry name" value="AcylCoA_DH/ox_N"/>
</dbReference>
<keyword evidence="6 7" id="KW-0560">Oxidoreductase</keyword>
<gene>
    <name evidence="11" type="ORF">ORI27_20275</name>
</gene>
<dbReference type="PANTHER" id="PTHR48083">
    <property type="entry name" value="MEDIUM-CHAIN SPECIFIC ACYL-COA DEHYDROGENASE, MITOCHONDRIAL-RELATED"/>
    <property type="match status" value="1"/>
</dbReference>
<dbReference type="EMBL" id="JAPJDO010000020">
    <property type="protein sequence ID" value="MCX2939038.1"/>
    <property type="molecule type" value="Genomic_DNA"/>
</dbReference>